<dbReference type="PROSITE" id="PS50850">
    <property type="entry name" value="MFS"/>
    <property type="match status" value="1"/>
</dbReference>
<feature type="transmembrane region" description="Helical" evidence="6">
    <location>
        <begin position="294"/>
        <end position="316"/>
    </location>
</feature>
<sequence length="387" mass="43286">MNQKASKIIIICSACFFMGMAWNVLPIISGLLFAIGISKSEYSILTFTFVLAGLIFSSIAGIFGRIKGLKKVYVSGIFLCSFAMGLYALSYYLLNNLYLILLIGQFILGVGITSILTSISAYLYLYLPKTTAMILTGIFTCINLGSSSSPIFFNFLNSSNWGLNCLIISIALFIMFFLALNILPIVENPYIKKKCILKTNSSLLGIFFLTVILFALCELVFSYWGIIYLNQYKQINLQFSRFGLSSYWIAAGLSQLTICWLLKYIAPKYFYRILPVFLALGFLGMFFATKFITIVISFMLGGIGASAFIALTMNFVEHDFKQSAEIASGIMFMGYFLGYVIGSLAIAETIKFIDLSKIFLFSAFIAIFIEIFTIYIVKKSKTSQNIY</sequence>
<feature type="domain" description="Major facilitator superfamily (MFS) profile" evidence="7">
    <location>
        <begin position="1"/>
        <end position="381"/>
    </location>
</feature>
<evidence type="ECO:0000259" key="7">
    <source>
        <dbReference type="PROSITE" id="PS50850"/>
    </source>
</evidence>
<name>A0A0F9ANP8_9ZZZZ</name>
<feature type="transmembrane region" description="Helical" evidence="6">
    <location>
        <begin position="42"/>
        <end position="63"/>
    </location>
</feature>
<feature type="transmembrane region" description="Helical" evidence="6">
    <location>
        <begin position="203"/>
        <end position="224"/>
    </location>
</feature>
<feature type="transmembrane region" description="Helical" evidence="6">
    <location>
        <begin position="244"/>
        <end position="262"/>
    </location>
</feature>
<feature type="transmembrane region" description="Helical" evidence="6">
    <location>
        <begin position="99"/>
        <end position="125"/>
    </location>
</feature>
<gene>
    <name evidence="8" type="ORF">LCGC14_2549910</name>
</gene>
<feature type="transmembrane region" description="Helical" evidence="6">
    <location>
        <begin position="72"/>
        <end position="93"/>
    </location>
</feature>
<feature type="transmembrane region" description="Helical" evidence="6">
    <location>
        <begin position="9"/>
        <end position="36"/>
    </location>
</feature>
<dbReference type="PANTHER" id="PTHR43124:SF3">
    <property type="entry name" value="CHLORAMPHENICOL EFFLUX PUMP RV0191"/>
    <property type="match status" value="1"/>
</dbReference>
<dbReference type="InterPro" id="IPR020846">
    <property type="entry name" value="MFS_dom"/>
</dbReference>
<dbReference type="GO" id="GO:0022857">
    <property type="term" value="F:transmembrane transporter activity"/>
    <property type="evidence" value="ECO:0007669"/>
    <property type="project" value="InterPro"/>
</dbReference>
<comment type="subcellular location">
    <subcellularLocation>
        <location evidence="1">Cell membrane</location>
        <topology evidence="1">Multi-pass membrane protein</topology>
    </subcellularLocation>
</comment>
<feature type="transmembrane region" description="Helical" evidence="6">
    <location>
        <begin position="328"/>
        <end position="346"/>
    </location>
</feature>
<keyword evidence="4 6" id="KW-1133">Transmembrane helix</keyword>
<dbReference type="InterPro" id="IPR050189">
    <property type="entry name" value="MFS_Efflux_Transporters"/>
</dbReference>
<evidence type="ECO:0000256" key="6">
    <source>
        <dbReference type="SAM" id="Phobius"/>
    </source>
</evidence>
<protein>
    <recommendedName>
        <fullName evidence="7">Major facilitator superfamily (MFS) profile domain-containing protein</fullName>
    </recommendedName>
</protein>
<keyword evidence="2" id="KW-1003">Cell membrane</keyword>
<keyword evidence="5 6" id="KW-0472">Membrane</keyword>
<dbReference type="EMBL" id="LAZR01041819">
    <property type="protein sequence ID" value="KKL11030.1"/>
    <property type="molecule type" value="Genomic_DNA"/>
</dbReference>
<evidence type="ECO:0000256" key="4">
    <source>
        <dbReference type="ARBA" id="ARBA00022989"/>
    </source>
</evidence>
<dbReference type="Pfam" id="PF07690">
    <property type="entry name" value="MFS_1"/>
    <property type="match status" value="1"/>
</dbReference>
<feature type="transmembrane region" description="Helical" evidence="6">
    <location>
        <begin position="161"/>
        <end position="183"/>
    </location>
</feature>
<keyword evidence="3 6" id="KW-0812">Transmembrane</keyword>
<reference evidence="8" key="1">
    <citation type="journal article" date="2015" name="Nature">
        <title>Complex archaea that bridge the gap between prokaryotes and eukaryotes.</title>
        <authorList>
            <person name="Spang A."/>
            <person name="Saw J.H."/>
            <person name="Jorgensen S.L."/>
            <person name="Zaremba-Niedzwiedzka K."/>
            <person name="Martijn J."/>
            <person name="Lind A.E."/>
            <person name="van Eijk R."/>
            <person name="Schleper C."/>
            <person name="Guy L."/>
            <person name="Ettema T.J."/>
        </authorList>
    </citation>
    <scope>NUCLEOTIDE SEQUENCE</scope>
</reference>
<accession>A0A0F9ANP8</accession>
<dbReference type="AlphaFoldDB" id="A0A0F9ANP8"/>
<evidence type="ECO:0000313" key="8">
    <source>
        <dbReference type="EMBL" id="KKL11030.1"/>
    </source>
</evidence>
<evidence type="ECO:0000256" key="1">
    <source>
        <dbReference type="ARBA" id="ARBA00004651"/>
    </source>
</evidence>
<dbReference type="InterPro" id="IPR011701">
    <property type="entry name" value="MFS"/>
</dbReference>
<feature type="transmembrane region" description="Helical" evidence="6">
    <location>
        <begin position="269"/>
        <end position="288"/>
    </location>
</feature>
<dbReference type="Gene3D" id="1.20.1250.20">
    <property type="entry name" value="MFS general substrate transporter like domains"/>
    <property type="match status" value="2"/>
</dbReference>
<feature type="transmembrane region" description="Helical" evidence="6">
    <location>
        <begin position="132"/>
        <end position="155"/>
    </location>
</feature>
<evidence type="ECO:0000256" key="3">
    <source>
        <dbReference type="ARBA" id="ARBA00022692"/>
    </source>
</evidence>
<dbReference type="GO" id="GO:0005886">
    <property type="term" value="C:plasma membrane"/>
    <property type="evidence" value="ECO:0007669"/>
    <property type="project" value="UniProtKB-SubCell"/>
</dbReference>
<evidence type="ECO:0000256" key="2">
    <source>
        <dbReference type="ARBA" id="ARBA00022475"/>
    </source>
</evidence>
<feature type="transmembrane region" description="Helical" evidence="6">
    <location>
        <begin position="358"/>
        <end position="377"/>
    </location>
</feature>
<proteinExistence type="predicted"/>
<dbReference type="InterPro" id="IPR036259">
    <property type="entry name" value="MFS_trans_sf"/>
</dbReference>
<evidence type="ECO:0000256" key="5">
    <source>
        <dbReference type="ARBA" id="ARBA00023136"/>
    </source>
</evidence>
<dbReference type="SUPFAM" id="SSF103473">
    <property type="entry name" value="MFS general substrate transporter"/>
    <property type="match status" value="1"/>
</dbReference>
<dbReference type="PANTHER" id="PTHR43124">
    <property type="entry name" value="PURINE EFFLUX PUMP PBUE"/>
    <property type="match status" value="1"/>
</dbReference>
<comment type="caution">
    <text evidence="8">The sequence shown here is derived from an EMBL/GenBank/DDBJ whole genome shotgun (WGS) entry which is preliminary data.</text>
</comment>
<organism evidence="8">
    <name type="scientific">marine sediment metagenome</name>
    <dbReference type="NCBI Taxonomy" id="412755"/>
    <lineage>
        <taxon>unclassified sequences</taxon>
        <taxon>metagenomes</taxon>
        <taxon>ecological metagenomes</taxon>
    </lineage>
</organism>